<dbReference type="Pfam" id="PF00505">
    <property type="entry name" value="HMG_box"/>
    <property type="match status" value="2"/>
</dbReference>
<name>K8FF10_9CHLO</name>
<dbReference type="InterPro" id="IPR020904">
    <property type="entry name" value="Sc_DH/Rdtase_CS"/>
</dbReference>
<dbReference type="InterPro" id="IPR036910">
    <property type="entry name" value="HMG_box_dom_sf"/>
</dbReference>
<keyword evidence="1" id="KW-0560">Oxidoreductase</keyword>
<sequence length="486" mass="54928">MNNSNSNSFVHQTFGLTNKTCVVTGGTKGLGKAICDAFGACNAKNVITCSRTGVDKDHAWPHENVCKYHHSIKDVSKERERDSFLTEIKEKFGKADVFVSNVGFNIRKKTSDFTREEYHSLMGTNLEASFDIVRQAYKKGIIGKGTSVIFNSSVAGLTSIQTGAIYAMSKAALNQLTKSLACEWGREGIRVNAIAPWYINTDLAKQVLKNEEYKKSVVRRTPMGRVGEPREVATATVFLASQASSYVTGQILAIDGGFSVFGYAPPDGTSHSENVVSGAVEAKKKRRKDPNAPKQVKTAYLYFAEKERMKIVQQSPDMRPPDIMAELGVRWKALSEKNRKPYEKIAEKDKLRHDEQMKSYQPSEGYDRDGYAFQADDFEIYDDERKRKRPKKEAGQPKNARSAYVYFCEVSRPSIAPKGTHPAETMKLLGRKWQRLSEEDRKPFEAKHEKDKARYEIEMKEWREGKRTNSVTTTTNNNNNNIYIEE</sequence>
<dbReference type="FunFam" id="3.40.50.720:FF:000084">
    <property type="entry name" value="Short-chain dehydrogenase reductase"/>
    <property type="match status" value="1"/>
</dbReference>
<dbReference type="RefSeq" id="XP_007511176.1">
    <property type="nucleotide sequence ID" value="XM_007511114.1"/>
</dbReference>
<dbReference type="STRING" id="41875.K8FF10"/>
<dbReference type="GO" id="GO:0005634">
    <property type="term" value="C:nucleus"/>
    <property type="evidence" value="ECO:0007669"/>
    <property type="project" value="UniProtKB-UniRule"/>
</dbReference>
<dbReference type="PROSITE" id="PS00061">
    <property type="entry name" value="ADH_SHORT"/>
    <property type="match status" value="1"/>
</dbReference>
<dbReference type="KEGG" id="bpg:Bathy09g03550"/>
<dbReference type="SUPFAM" id="SSF47095">
    <property type="entry name" value="HMG-box"/>
    <property type="match status" value="2"/>
</dbReference>
<organism evidence="5 6">
    <name type="scientific">Bathycoccus prasinos</name>
    <dbReference type="NCBI Taxonomy" id="41875"/>
    <lineage>
        <taxon>Eukaryota</taxon>
        <taxon>Viridiplantae</taxon>
        <taxon>Chlorophyta</taxon>
        <taxon>Mamiellophyceae</taxon>
        <taxon>Mamiellales</taxon>
        <taxon>Bathycoccaceae</taxon>
        <taxon>Bathycoccus</taxon>
    </lineage>
</organism>
<dbReference type="eggNOG" id="KOG0725">
    <property type="taxonomic scope" value="Eukaryota"/>
</dbReference>
<evidence type="ECO:0000256" key="2">
    <source>
        <dbReference type="PROSITE-ProRule" id="PRU00267"/>
    </source>
</evidence>
<protein>
    <recommendedName>
        <fullName evidence="4">HMG box domain-containing protein</fullName>
    </recommendedName>
</protein>
<reference evidence="5 6" key="1">
    <citation type="submission" date="2011-10" db="EMBL/GenBank/DDBJ databases">
        <authorList>
            <person name="Genoscope - CEA"/>
        </authorList>
    </citation>
    <scope>NUCLEOTIDE SEQUENCE [LARGE SCALE GENOMIC DNA]</scope>
    <source>
        <strain evidence="5 6">RCC 1105</strain>
    </source>
</reference>
<evidence type="ECO:0000313" key="6">
    <source>
        <dbReference type="Proteomes" id="UP000198341"/>
    </source>
</evidence>
<dbReference type="Gene3D" id="3.40.50.720">
    <property type="entry name" value="NAD(P)-binding Rossmann-like Domain"/>
    <property type="match status" value="1"/>
</dbReference>
<gene>
    <name evidence="5" type="ORF">Bathy09g03550</name>
</gene>
<feature type="compositionally biased region" description="Low complexity" evidence="3">
    <location>
        <begin position="468"/>
        <end position="486"/>
    </location>
</feature>
<dbReference type="SUPFAM" id="SSF51735">
    <property type="entry name" value="NAD(P)-binding Rossmann-fold domains"/>
    <property type="match status" value="1"/>
</dbReference>
<keyword evidence="6" id="KW-1185">Reference proteome</keyword>
<feature type="DNA-binding region" description="HMG box" evidence="2">
    <location>
        <begin position="293"/>
        <end position="361"/>
    </location>
</feature>
<accession>K8FF10</accession>
<dbReference type="EMBL" id="FO082270">
    <property type="protein sequence ID" value="CCO66736.1"/>
    <property type="molecule type" value="Genomic_DNA"/>
</dbReference>
<dbReference type="Proteomes" id="UP000198341">
    <property type="component" value="Chromosome 9"/>
</dbReference>
<dbReference type="Gene3D" id="1.10.30.10">
    <property type="entry name" value="High mobility group box domain"/>
    <property type="match status" value="2"/>
</dbReference>
<dbReference type="PRINTS" id="PR00081">
    <property type="entry name" value="GDHRDH"/>
</dbReference>
<dbReference type="GeneID" id="19013862"/>
<dbReference type="Pfam" id="PF13561">
    <property type="entry name" value="adh_short_C2"/>
    <property type="match status" value="1"/>
</dbReference>
<dbReference type="OrthoDB" id="417891at2759"/>
<proteinExistence type="predicted"/>
<dbReference type="InterPro" id="IPR045000">
    <property type="entry name" value="TR"/>
</dbReference>
<feature type="DNA-binding region" description="HMG box" evidence="2">
    <location>
        <begin position="397"/>
        <end position="463"/>
    </location>
</feature>
<dbReference type="InterPro" id="IPR009071">
    <property type="entry name" value="HMG_box_dom"/>
</dbReference>
<dbReference type="PANTHER" id="PTHR42898">
    <property type="entry name" value="TROPINONE REDUCTASE"/>
    <property type="match status" value="1"/>
</dbReference>
<evidence type="ECO:0000256" key="1">
    <source>
        <dbReference type="ARBA" id="ARBA00023002"/>
    </source>
</evidence>
<dbReference type="SMART" id="SM00398">
    <property type="entry name" value="HMG"/>
    <property type="match status" value="2"/>
</dbReference>
<evidence type="ECO:0000256" key="3">
    <source>
        <dbReference type="SAM" id="MobiDB-lite"/>
    </source>
</evidence>
<feature type="region of interest" description="Disordered" evidence="3">
    <location>
        <begin position="466"/>
        <end position="486"/>
    </location>
</feature>
<evidence type="ECO:0000259" key="4">
    <source>
        <dbReference type="PROSITE" id="PS50118"/>
    </source>
</evidence>
<feature type="domain" description="HMG box" evidence="4">
    <location>
        <begin position="397"/>
        <end position="463"/>
    </location>
</feature>
<feature type="domain" description="HMG box" evidence="4">
    <location>
        <begin position="293"/>
        <end position="361"/>
    </location>
</feature>
<keyword evidence="2" id="KW-0539">Nucleus</keyword>
<dbReference type="InterPro" id="IPR036291">
    <property type="entry name" value="NAD(P)-bd_dom_sf"/>
</dbReference>
<dbReference type="PROSITE" id="PS50118">
    <property type="entry name" value="HMG_BOX_2"/>
    <property type="match status" value="2"/>
</dbReference>
<dbReference type="eggNOG" id="KOG0381">
    <property type="taxonomic scope" value="Eukaryota"/>
</dbReference>
<dbReference type="InterPro" id="IPR002347">
    <property type="entry name" value="SDR_fam"/>
</dbReference>
<dbReference type="PANTHER" id="PTHR42898:SF6">
    <property type="entry name" value="NADP-DEPENDENT MANNITOL DEHYDROGENASE"/>
    <property type="match status" value="1"/>
</dbReference>
<keyword evidence="2" id="KW-0238">DNA-binding</keyword>
<evidence type="ECO:0000313" key="5">
    <source>
        <dbReference type="EMBL" id="CCO66736.1"/>
    </source>
</evidence>
<dbReference type="AlphaFoldDB" id="K8FF10"/>
<dbReference type="GO" id="GO:0003677">
    <property type="term" value="F:DNA binding"/>
    <property type="evidence" value="ECO:0007669"/>
    <property type="project" value="UniProtKB-UniRule"/>
</dbReference>
<dbReference type="GO" id="GO:0016491">
    <property type="term" value="F:oxidoreductase activity"/>
    <property type="evidence" value="ECO:0007669"/>
    <property type="project" value="UniProtKB-KW"/>
</dbReference>